<evidence type="ECO:0000256" key="3">
    <source>
        <dbReference type="ARBA" id="ARBA00012824"/>
    </source>
</evidence>
<dbReference type="AlphaFoldDB" id="A0A504JDD6"/>
<dbReference type="GO" id="GO:0008909">
    <property type="term" value="F:isochorismate synthase activity"/>
    <property type="evidence" value="ECO:0007669"/>
    <property type="project" value="UniProtKB-EC"/>
</dbReference>
<evidence type="ECO:0000256" key="5">
    <source>
        <dbReference type="ARBA" id="ARBA00041564"/>
    </source>
</evidence>
<gene>
    <name evidence="7" type="ORF">FHK87_02120</name>
</gene>
<sequence>MSIDNVYTRAQKHLDQELPFVLYRKANSDQLNAFFQESDIVYTIEKGYSDAGFVFAPFDALQQQIIIPVQYSDHHSVTVEKNAKSSNVRTPLEHIISDKEIQKNHEDLVQKAIDAIKTKGIKKIVVSRKEEVKIADHLSSLQIFDRLLHTYSNAFVYLWYHPKIGTWLGATPETLLQVQDRRFSTMALAGTQPNVNGKEKVEWGSKELEEQQLVTDFILEKVTPLIDDIQSSEAYTHQAATLLHIRTDIKGVIKDTSTVLKSIISALHPTPAVCGFPRDKAFDFILKEEGYDRSYYTGFLGELNINNKEQVNSDLFVNLRCMQLKQDKAIIYVGGGITKDSIPEKEWQETIKKTATMKKVLFQ</sequence>
<organism evidence="7 8">
    <name type="scientific">Aquimarina algicola</name>
    <dbReference type="NCBI Taxonomy" id="2589995"/>
    <lineage>
        <taxon>Bacteria</taxon>
        <taxon>Pseudomonadati</taxon>
        <taxon>Bacteroidota</taxon>
        <taxon>Flavobacteriia</taxon>
        <taxon>Flavobacteriales</taxon>
        <taxon>Flavobacteriaceae</taxon>
        <taxon>Aquimarina</taxon>
    </lineage>
</organism>
<evidence type="ECO:0000256" key="1">
    <source>
        <dbReference type="ARBA" id="ARBA00000799"/>
    </source>
</evidence>
<dbReference type="PANTHER" id="PTHR42839:SF2">
    <property type="entry name" value="ISOCHORISMATE SYNTHASE ENTC"/>
    <property type="match status" value="1"/>
</dbReference>
<comment type="similarity">
    <text evidence="2">Belongs to the isochorismate synthase family.</text>
</comment>
<dbReference type="InterPro" id="IPR015890">
    <property type="entry name" value="Chorismate_C"/>
</dbReference>
<dbReference type="SUPFAM" id="SSF56322">
    <property type="entry name" value="ADC synthase"/>
    <property type="match status" value="1"/>
</dbReference>
<comment type="catalytic activity">
    <reaction evidence="1">
        <text>chorismate = isochorismate</text>
        <dbReference type="Rhea" id="RHEA:18985"/>
        <dbReference type="ChEBI" id="CHEBI:29748"/>
        <dbReference type="ChEBI" id="CHEBI:29780"/>
        <dbReference type="EC" id="5.4.4.2"/>
    </reaction>
</comment>
<dbReference type="NCBIfam" id="TIGR00543">
    <property type="entry name" value="isochor_syn"/>
    <property type="match status" value="1"/>
</dbReference>
<comment type="caution">
    <text evidence="7">The sequence shown here is derived from an EMBL/GenBank/DDBJ whole genome shotgun (WGS) entry which is preliminary data.</text>
</comment>
<dbReference type="InterPro" id="IPR004561">
    <property type="entry name" value="IsoChor_synthase"/>
</dbReference>
<feature type="domain" description="Chorismate-utilising enzyme C-terminal" evidence="6">
    <location>
        <begin position="103"/>
        <end position="353"/>
    </location>
</feature>
<dbReference type="RefSeq" id="WP_140589206.1">
    <property type="nucleotide sequence ID" value="NZ_VFWZ01000001.1"/>
</dbReference>
<accession>A0A504JDD6</accession>
<proteinExistence type="inferred from homology"/>
<keyword evidence="4 7" id="KW-0413">Isomerase</keyword>
<dbReference type="Gene3D" id="3.60.120.10">
    <property type="entry name" value="Anthranilate synthase"/>
    <property type="match status" value="1"/>
</dbReference>
<dbReference type="OrthoDB" id="9806579at2"/>
<dbReference type="PANTHER" id="PTHR42839">
    <property type="entry name" value="ISOCHORISMATE SYNTHASE ENTC"/>
    <property type="match status" value="1"/>
</dbReference>
<protein>
    <recommendedName>
        <fullName evidence="3">isochorismate synthase</fullName>
        <ecNumber evidence="3">5.4.4.2</ecNumber>
    </recommendedName>
    <alternativeName>
        <fullName evidence="5">Isochorismate mutase</fullName>
    </alternativeName>
</protein>
<evidence type="ECO:0000256" key="4">
    <source>
        <dbReference type="ARBA" id="ARBA00023235"/>
    </source>
</evidence>
<evidence type="ECO:0000256" key="2">
    <source>
        <dbReference type="ARBA" id="ARBA00005297"/>
    </source>
</evidence>
<evidence type="ECO:0000259" key="6">
    <source>
        <dbReference type="Pfam" id="PF00425"/>
    </source>
</evidence>
<reference evidence="7 8" key="1">
    <citation type="submission" date="2019-06" db="EMBL/GenBank/DDBJ databases">
        <authorList>
            <person name="Meng X."/>
        </authorList>
    </citation>
    <scope>NUCLEOTIDE SEQUENCE [LARGE SCALE GENOMIC DNA]</scope>
    <source>
        <strain evidence="7 8">M625</strain>
    </source>
</reference>
<keyword evidence="8" id="KW-1185">Reference proteome</keyword>
<dbReference type="InterPro" id="IPR005801">
    <property type="entry name" value="ADC_synthase"/>
</dbReference>
<dbReference type="EMBL" id="VFWZ01000001">
    <property type="protein sequence ID" value="TPN89036.1"/>
    <property type="molecule type" value="Genomic_DNA"/>
</dbReference>
<dbReference type="EC" id="5.4.4.2" evidence="3"/>
<evidence type="ECO:0000313" key="8">
    <source>
        <dbReference type="Proteomes" id="UP000315540"/>
    </source>
</evidence>
<evidence type="ECO:0000313" key="7">
    <source>
        <dbReference type="EMBL" id="TPN89036.1"/>
    </source>
</evidence>
<dbReference type="Pfam" id="PF00425">
    <property type="entry name" value="Chorismate_bind"/>
    <property type="match status" value="1"/>
</dbReference>
<dbReference type="Proteomes" id="UP000315540">
    <property type="component" value="Unassembled WGS sequence"/>
</dbReference>
<name>A0A504JDD6_9FLAO</name>